<dbReference type="GO" id="GO:0016592">
    <property type="term" value="C:mediator complex"/>
    <property type="evidence" value="ECO:0007669"/>
    <property type="project" value="InterPro"/>
</dbReference>
<keyword evidence="5" id="KW-0175">Coiled coil</keyword>
<evidence type="ECO:0000256" key="3">
    <source>
        <dbReference type="ARBA" id="ARBA00023163"/>
    </source>
</evidence>
<dbReference type="AlphaFoldDB" id="U6LRW7"/>
<dbReference type="Gene3D" id="6.10.280.10">
    <property type="entry name" value="Mediator complex, subunit Med21"/>
    <property type="match status" value="1"/>
</dbReference>
<sequence>MQPPLGGPPQLQAPPARDPVTKLQIMLGNLLKHFTDVVVHLSDVAPPRSVCGVVEVDGPSGGAEASSSAVRTAMTEEQLNEFILSCSKGVGNLVHAIEEEAEKLPEAIQSQEEVESELRYLERENEAAAAELKQLVAAVRHVREAIREAYRDAATNGTRITID</sequence>
<keyword evidence="2" id="KW-0805">Transcription regulation</keyword>
<comment type="subcellular location">
    <subcellularLocation>
        <location evidence="1">Nucleus</location>
    </subcellularLocation>
</comment>
<dbReference type="InterPro" id="IPR021384">
    <property type="entry name" value="Mediator_Med21"/>
</dbReference>
<dbReference type="Proteomes" id="UP000030750">
    <property type="component" value="Unassembled WGS sequence"/>
</dbReference>
<evidence type="ECO:0000313" key="7">
    <source>
        <dbReference type="Proteomes" id="UP000030750"/>
    </source>
</evidence>
<evidence type="ECO:0000256" key="1">
    <source>
        <dbReference type="ARBA" id="ARBA00004123"/>
    </source>
</evidence>
<organism evidence="6 7">
    <name type="scientific">Eimeria brunetti</name>
    <dbReference type="NCBI Taxonomy" id="51314"/>
    <lineage>
        <taxon>Eukaryota</taxon>
        <taxon>Sar</taxon>
        <taxon>Alveolata</taxon>
        <taxon>Apicomplexa</taxon>
        <taxon>Conoidasida</taxon>
        <taxon>Coccidia</taxon>
        <taxon>Eucoccidiorida</taxon>
        <taxon>Eimeriorina</taxon>
        <taxon>Eimeriidae</taxon>
        <taxon>Eimeria</taxon>
    </lineage>
</organism>
<accession>U6LRW7</accession>
<protein>
    <recommendedName>
        <fullName evidence="8">Mediator of RNA polymerase II transcription subunit 21</fullName>
    </recommendedName>
</protein>
<name>U6LRW7_9EIME</name>
<reference evidence="6" key="2">
    <citation type="submission" date="2013-10" db="EMBL/GenBank/DDBJ databases">
        <authorList>
            <person name="Aslett M."/>
        </authorList>
    </citation>
    <scope>NUCLEOTIDE SEQUENCE [LARGE SCALE GENOMIC DNA]</scope>
    <source>
        <strain evidence="6">Houghton</strain>
    </source>
</reference>
<keyword evidence="7" id="KW-1185">Reference proteome</keyword>
<dbReference type="VEuPathDB" id="ToxoDB:EBH_0006050"/>
<gene>
    <name evidence="6" type="ORF">EBH_0006050</name>
</gene>
<dbReference type="EMBL" id="HG713253">
    <property type="protein sequence ID" value="CDJ53062.1"/>
    <property type="molecule type" value="Genomic_DNA"/>
</dbReference>
<evidence type="ECO:0000256" key="5">
    <source>
        <dbReference type="SAM" id="Coils"/>
    </source>
</evidence>
<evidence type="ECO:0000256" key="2">
    <source>
        <dbReference type="ARBA" id="ARBA00023015"/>
    </source>
</evidence>
<dbReference type="OrthoDB" id="346704at2759"/>
<keyword evidence="4" id="KW-0539">Nucleus</keyword>
<evidence type="ECO:0000256" key="4">
    <source>
        <dbReference type="ARBA" id="ARBA00023242"/>
    </source>
</evidence>
<reference evidence="6" key="1">
    <citation type="submission" date="2013-10" db="EMBL/GenBank/DDBJ databases">
        <title>Genomic analysis of the causative agents of coccidiosis in chickens.</title>
        <authorList>
            <person name="Reid A.J."/>
            <person name="Blake D."/>
            <person name="Billington K."/>
            <person name="Browne H."/>
            <person name="Dunn M."/>
            <person name="Hung S."/>
            <person name="Kawahara F."/>
            <person name="Miranda-Saavedra D."/>
            <person name="Mourier T."/>
            <person name="Nagra H."/>
            <person name="Otto T.D."/>
            <person name="Rawlings N."/>
            <person name="Sanchez A."/>
            <person name="Sanders M."/>
            <person name="Subramaniam C."/>
            <person name="Tay Y."/>
            <person name="Dear P."/>
            <person name="Doerig C."/>
            <person name="Gruber A."/>
            <person name="Parkinson J."/>
            <person name="Shirley M."/>
            <person name="Wan K.L."/>
            <person name="Berriman M."/>
            <person name="Tomley F."/>
            <person name="Pain A."/>
        </authorList>
    </citation>
    <scope>NUCLEOTIDE SEQUENCE [LARGE SCALE GENOMIC DNA]</scope>
    <source>
        <strain evidence="6">Houghton</strain>
    </source>
</reference>
<dbReference type="SUPFAM" id="SSF140718">
    <property type="entry name" value="Mediator hinge subcomplex-like"/>
    <property type="match status" value="1"/>
</dbReference>
<dbReference type="InterPro" id="IPR037212">
    <property type="entry name" value="Med7/Med21-like"/>
</dbReference>
<evidence type="ECO:0000313" key="6">
    <source>
        <dbReference type="EMBL" id="CDJ53062.1"/>
    </source>
</evidence>
<dbReference type="Pfam" id="PF11221">
    <property type="entry name" value="Med21"/>
    <property type="match status" value="1"/>
</dbReference>
<proteinExistence type="predicted"/>
<keyword evidence="3" id="KW-0804">Transcription</keyword>
<feature type="coiled-coil region" evidence="5">
    <location>
        <begin position="111"/>
        <end position="138"/>
    </location>
</feature>
<evidence type="ECO:0008006" key="8">
    <source>
        <dbReference type="Google" id="ProtNLM"/>
    </source>
</evidence>